<organism evidence="2 3">
    <name type="scientific">Klebsormidium nitens</name>
    <name type="common">Green alga</name>
    <name type="synonym">Ulothrix nitens</name>
    <dbReference type="NCBI Taxonomy" id="105231"/>
    <lineage>
        <taxon>Eukaryota</taxon>
        <taxon>Viridiplantae</taxon>
        <taxon>Streptophyta</taxon>
        <taxon>Klebsormidiophyceae</taxon>
        <taxon>Klebsormidiales</taxon>
        <taxon>Klebsormidiaceae</taxon>
        <taxon>Klebsormidium</taxon>
    </lineage>
</organism>
<gene>
    <name evidence="2" type="ORF">KFL_003870130</name>
</gene>
<sequence>MGFHDPQSQFPDRERVHFLEEHCQELRSWQSALGASRTLTPGHAQVDCLRNGESVVSRAAHWASRWQRQVYCCSTSQQPLMTRKALLPLKCCLSLWLEADRRRKPLSAHLASRPIRAIPRSPPCMSTWDTSGAPCCAAHPLSDIRALVASAARGFLTSSKRGHRIFRKRHTTTIYGQHWFKSKESPTGRGPKDLAVAWKTLHGHDILIAADIARDSGAKMFTSFQNVPELLAYCARLGGQSKHLYECLLEETPSLLYYDLDYYVPSSLCASDSEGVIRARDAEFAERKRHFKRLRDGFLEAVLGLPEEAVRFEESTAHGEVPGGFRFSVHGVLKGFCLEDRRARGLFAKAFDHFLKNPPPQLARSAEFVWTEDQRGRPKLIWDGSVYSKFQNWRMLRSSKKGSGRVLEPSEGSSELIADHLAGLYSAAERQRCAQLDAARLEAYLQQHAPTLSRPPRPTMRVRDTGQPVDGGQSLADLCEQEQRVLVECYQQEHPGATPARVHVVGAGVFTVHFDVPEPMCLLAGRPHMSPGNNNTYLLYRRSRPGVALYKCHSASCSGVARLLHLETGQITGWTEDYVKVDGMRPYPLFSIDSPAKNTILAAANKGIGKSKEGNGWLERLLQRFKFANFVMVAANVTLARKYAEDLARHGIEATLYLDLPGRINDERVVVCINSLPRLAASFDVVIMDEMDMILSNMNSDVMACKKRVFLALEGATRHAKIVLGMDANIGSPRVMQWLHMVRPDAALHTIRNRGVYPGERKATIKYIPASMRFQKDPYGPTIAETMACLQRGEHVIAPSSSKTYVLKLEEAFKQRFPSDGPTAKSGKFFYSKPTTEAAKDALELAVTDPDTHMTADLCASSPVIGPGISRERPHFDKLIAFAMNSFERGPTVETFLQQLFRDRTVTDFTIYVKEGAGPQWLPSTVEDVFCAIEDDDRELAKLLGSTEHLDFLLAPSGMRPVCDRNSPSCVLYANNILTVANSFRNYRELLCADLIKQGFVVNEVCLDDKAPSVQVRRVANDDDKDLADDVWRARYVVDDEAYGKLLQKDEIDTLDEVEVRQKHIYECIRNVHKVDPRRVDHNYEVVHCGKELVPYQNYIRFQTTPFFDIMDELTRALKEGDMEGVTKEYVAARGDMSRRVPFAAMLLAALLGCQPGEVERCKEDGFAVEEDTLQVIHDTVLGPTPERLSFVRDFYGIDQPARDLSATMKRNAIKKILHVGLGLNHVAPKKSNGKFVAGRPHLFKPLLWQEVREKYGQLDEYEAALPIERCMIRT</sequence>
<keyword evidence="3" id="KW-1185">Reference proteome</keyword>
<evidence type="ECO:0000313" key="2">
    <source>
        <dbReference type="EMBL" id="GAQ87916.1"/>
    </source>
</evidence>
<dbReference type="GO" id="GO:0003688">
    <property type="term" value="F:DNA replication origin binding"/>
    <property type="evidence" value="ECO:0007669"/>
    <property type="project" value="InterPro"/>
</dbReference>
<name>A0A1Y1IGR2_KLENI</name>
<dbReference type="GO" id="GO:0006260">
    <property type="term" value="P:DNA replication"/>
    <property type="evidence" value="ECO:0007669"/>
    <property type="project" value="InterPro"/>
</dbReference>
<accession>A0A1Y1IGR2</accession>
<dbReference type="Proteomes" id="UP000054558">
    <property type="component" value="Unassembled WGS sequence"/>
</dbReference>
<evidence type="ECO:0000259" key="1">
    <source>
        <dbReference type="Pfam" id="PF02399"/>
    </source>
</evidence>
<dbReference type="GO" id="GO:0005524">
    <property type="term" value="F:ATP binding"/>
    <property type="evidence" value="ECO:0007669"/>
    <property type="project" value="InterPro"/>
</dbReference>
<reference evidence="2 3" key="1">
    <citation type="journal article" date="2014" name="Nat. Commun.">
        <title>Klebsormidium flaccidum genome reveals primary factors for plant terrestrial adaptation.</title>
        <authorList>
            <person name="Hori K."/>
            <person name="Maruyama F."/>
            <person name="Fujisawa T."/>
            <person name="Togashi T."/>
            <person name="Yamamoto N."/>
            <person name="Seo M."/>
            <person name="Sato S."/>
            <person name="Yamada T."/>
            <person name="Mori H."/>
            <person name="Tajima N."/>
            <person name="Moriyama T."/>
            <person name="Ikeuchi M."/>
            <person name="Watanabe M."/>
            <person name="Wada H."/>
            <person name="Kobayashi K."/>
            <person name="Saito M."/>
            <person name="Masuda T."/>
            <person name="Sasaki-Sekimoto Y."/>
            <person name="Mashiguchi K."/>
            <person name="Awai K."/>
            <person name="Shimojima M."/>
            <person name="Masuda S."/>
            <person name="Iwai M."/>
            <person name="Nobusawa T."/>
            <person name="Narise T."/>
            <person name="Kondo S."/>
            <person name="Saito H."/>
            <person name="Sato R."/>
            <person name="Murakawa M."/>
            <person name="Ihara Y."/>
            <person name="Oshima-Yamada Y."/>
            <person name="Ohtaka K."/>
            <person name="Satoh M."/>
            <person name="Sonobe K."/>
            <person name="Ishii M."/>
            <person name="Ohtani R."/>
            <person name="Kanamori-Sato M."/>
            <person name="Honoki R."/>
            <person name="Miyazaki D."/>
            <person name="Mochizuki H."/>
            <person name="Umetsu J."/>
            <person name="Higashi K."/>
            <person name="Shibata D."/>
            <person name="Kamiya Y."/>
            <person name="Sato N."/>
            <person name="Nakamura Y."/>
            <person name="Tabata S."/>
            <person name="Ida S."/>
            <person name="Kurokawa K."/>
            <person name="Ohta H."/>
        </authorList>
    </citation>
    <scope>NUCLEOTIDE SEQUENCE [LARGE SCALE GENOMIC DNA]</scope>
    <source>
        <strain evidence="2 3">NIES-2285</strain>
    </source>
</reference>
<dbReference type="AlphaFoldDB" id="A0A1Y1IGR2"/>
<proteinExistence type="predicted"/>
<feature type="domain" description="Replication origin-binding protein" evidence="1">
    <location>
        <begin position="594"/>
        <end position="757"/>
    </location>
</feature>
<dbReference type="Pfam" id="PF02399">
    <property type="entry name" value="Herpes_ori_bp"/>
    <property type="match status" value="1"/>
</dbReference>
<protein>
    <recommendedName>
        <fullName evidence="1">Replication origin-binding protein domain-containing protein</fullName>
    </recommendedName>
</protein>
<dbReference type="OrthoDB" id="2120701at2759"/>
<evidence type="ECO:0000313" key="3">
    <source>
        <dbReference type="Proteomes" id="UP000054558"/>
    </source>
</evidence>
<dbReference type="EMBL" id="DF237336">
    <property type="protein sequence ID" value="GAQ87916.1"/>
    <property type="molecule type" value="Genomic_DNA"/>
</dbReference>
<dbReference type="InterPro" id="IPR003450">
    <property type="entry name" value="Replication_origin-bd"/>
</dbReference>